<dbReference type="Proteomes" id="UP000011082">
    <property type="component" value="Unassembled WGS sequence"/>
</dbReference>
<keyword evidence="7" id="KW-0539">Nucleus</keyword>
<evidence type="ECO:0000256" key="1">
    <source>
        <dbReference type="ARBA" id="ARBA00022679"/>
    </source>
</evidence>
<dbReference type="RefSeq" id="XP_007604494.1">
    <property type="nucleotide sequence ID" value="XM_007604432.1"/>
</dbReference>
<comment type="function">
    <text evidence="7">Telomerase is a ribonucleoprotein enzyme essential for the replication of chromosome termini in most eukaryotes. It elongates telomeres. It is a reverse transcriptase that adds simple sequence repeats to chromosome ends by copying a template sequence within the RNA component of the enzyme.</text>
</comment>
<dbReference type="GO" id="GO:0003720">
    <property type="term" value="F:telomerase activity"/>
    <property type="evidence" value="ECO:0007669"/>
    <property type="project" value="InterPro"/>
</dbReference>
<comment type="catalytic activity">
    <reaction evidence="6 7">
        <text>DNA(n) + a 2'-deoxyribonucleoside 5'-triphosphate = DNA(n+1) + diphosphate</text>
        <dbReference type="Rhea" id="RHEA:22508"/>
        <dbReference type="Rhea" id="RHEA-COMP:17339"/>
        <dbReference type="Rhea" id="RHEA-COMP:17340"/>
        <dbReference type="ChEBI" id="CHEBI:33019"/>
        <dbReference type="ChEBI" id="CHEBI:61560"/>
        <dbReference type="ChEBI" id="CHEBI:173112"/>
        <dbReference type="EC" id="2.7.7.49"/>
    </reaction>
</comment>
<dbReference type="InterPro" id="IPR021891">
    <property type="entry name" value="Telomerase_RBD"/>
</dbReference>
<dbReference type="STRING" id="993615.L2GMK1"/>
<keyword evidence="5 7" id="KW-0695">RNA-directed DNA polymerase</keyword>
<keyword evidence="4 7" id="KW-0460">Magnesium</keyword>
<dbReference type="GO" id="GO:0070034">
    <property type="term" value="F:telomerase RNA binding"/>
    <property type="evidence" value="ECO:0007669"/>
    <property type="project" value="TreeGrafter"/>
</dbReference>
<dbReference type="Gene3D" id="1.10.132.70">
    <property type="match status" value="1"/>
</dbReference>
<dbReference type="GO" id="GO:0007004">
    <property type="term" value="P:telomere maintenance via telomerase"/>
    <property type="evidence" value="ECO:0007669"/>
    <property type="project" value="TreeGrafter"/>
</dbReference>
<dbReference type="Pfam" id="PF12009">
    <property type="entry name" value="Telomerase_RBD"/>
    <property type="match status" value="1"/>
</dbReference>
<evidence type="ECO:0000259" key="8">
    <source>
        <dbReference type="SMART" id="SM00975"/>
    </source>
</evidence>
<comment type="subcellular location">
    <subcellularLocation>
        <location evidence="7">Nucleus</location>
    </subcellularLocation>
    <subcellularLocation>
        <location evidence="7">Chromosome</location>
        <location evidence="7">Telomere</location>
    </subcellularLocation>
</comment>
<feature type="domain" description="Telomerase ribonucleoprotein complex - RNA-binding" evidence="8">
    <location>
        <begin position="240"/>
        <end position="367"/>
    </location>
</feature>
<dbReference type="EC" id="2.7.7.49" evidence="7"/>
<evidence type="ECO:0000256" key="2">
    <source>
        <dbReference type="ARBA" id="ARBA00022695"/>
    </source>
</evidence>
<dbReference type="GeneID" id="19881759"/>
<evidence type="ECO:0000256" key="3">
    <source>
        <dbReference type="ARBA" id="ARBA00022723"/>
    </source>
</evidence>
<dbReference type="GO" id="GO:0000333">
    <property type="term" value="C:telomerase catalytic core complex"/>
    <property type="evidence" value="ECO:0007669"/>
    <property type="project" value="TreeGrafter"/>
</dbReference>
<evidence type="ECO:0000256" key="5">
    <source>
        <dbReference type="ARBA" id="ARBA00022918"/>
    </source>
</evidence>
<evidence type="ECO:0000256" key="4">
    <source>
        <dbReference type="ARBA" id="ARBA00022842"/>
    </source>
</evidence>
<dbReference type="OrthoDB" id="289721at2759"/>
<dbReference type="AlphaFoldDB" id="L2GMK1"/>
<keyword evidence="7" id="KW-0158">Chromosome</keyword>
<sequence>MQKEAGIFHGFERFDEFVMRNIGVEIFAESILIKYPGTVPNLPISNHLSIPEILSISLEQSENGNQLSQGYCKRKKQWNSINTTRNIFRSEQWARIFERIGDEYSLFLLEHTCIIQKIGENMVLLCGDINSIPEKRKEQRYVQREQLFRGRPSSLHISVDEALQAIMNDVEISRDNSSILAEKIKKMVRKYQELPLKAIFKSFIIEKPFDSASQHADDDGKRSSKTNSGASIIEDQINPQTIADFLFLISKKFLRPILSLKSFKTLKGKLVLLLKRNAFETLNSEDLSNRFKMSNFKFFNHCKNLSNSTRIQVLKNLMLFLFNSVFLKIVGYFFYSTTTSSTKLKIYYFTRISWNGRTDKFIREYLKEFECCEKTGNFATLRCIPKEDGFRIITNCSRLTSYGTKNHLKQTKQSTKSKLSIEKLSSRYRDLGEILKDESTASTSKCRKRIAHRIVPNSQAFPRFNSNSINSQISSIVPIIRKIASDANGFSLLCHFDVGKRLFPFLKFRSNRMILVKVDLSKCFDNIPHPSLMSFISNMLRKDEYYFREFGVIRENKLGNKVEIKYLKHSPDVLYPMNMVEAQPEGLNYLRQDGMCILKENRTKVISKTDVLKRSLVLLKAPPFFIKIDTTWAPGEYPRAVRFRPYCAPYTFQS</sequence>
<gene>
    <name evidence="9" type="ORF">VICG_01048</name>
</gene>
<comment type="similarity">
    <text evidence="7">Belongs to the reverse transcriptase family. Telomerase subfamily.</text>
</comment>
<dbReference type="InterPro" id="IPR003545">
    <property type="entry name" value="Telomerase_RT"/>
</dbReference>
<evidence type="ECO:0000313" key="10">
    <source>
        <dbReference type="Proteomes" id="UP000011082"/>
    </source>
</evidence>
<name>L2GMK1_VITCO</name>
<dbReference type="GO" id="GO:0000781">
    <property type="term" value="C:chromosome, telomeric region"/>
    <property type="evidence" value="ECO:0007669"/>
    <property type="project" value="UniProtKB-SubCell"/>
</dbReference>
<proteinExistence type="inferred from homology"/>
<dbReference type="VEuPathDB" id="MicrosporidiaDB:VICG_01048"/>
<keyword evidence="7" id="KW-0779">Telomere</keyword>
<keyword evidence="10" id="KW-1185">Reference proteome</keyword>
<dbReference type="InParanoid" id="L2GMK1"/>
<evidence type="ECO:0000256" key="7">
    <source>
        <dbReference type="RuleBase" id="RU365061"/>
    </source>
</evidence>
<dbReference type="GO" id="GO:0046872">
    <property type="term" value="F:metal ion binding"/>
    <property type="evidence" value="ECO:0007669"/>
    <property type="project" value="UniProtKB-KW"/>
</dbReference>
<dbReference type="GO" id="GO:0042162">
    <property type="term" value="F:telomeric DNA binding"/>
    <property type="evidence" value="ECO:0007669"/>
    <property type="project" value="TreeGrafter"/>
</dbReference>
<keyword evidence="1 7" id="KW-0808">Transferase</keyword>
<accession>L2GMK1</accession>
<dbReference type="SMART" id="SM00975">
    <property type="entry name" value="Telomerase_RBD"/>
    <property type="match status" value="1"/>
</dbReference>
<dbReference type="PANTHER" id="PTHR12066:SF0">
    <property type="entry name" value="TELOMERASE REVERSE TRANSCRIPTASE"/>
    <property type="match status" value="1"/>
</dbReference>
<keyword evidence="2 7" id="KW-0548">Nucleotidyltransferase</keyword>
<keyword evidence="3 7" id="KW-0479">Metal-binding</keyword>
<evidence type="ECO:0000256" key="6">
    <source>
        <dbReference type="ARBA" id="ARBA00048173"/>
    </source>
</evidence>
<reference evidence="10" key="1">
    <citation type="submission" date="2011-05" db="EMBL/GenBank/DDBJ databases">
        <title>The genome sequence of Vittaforma corneae strain ATCC 50505.</title>
        <authorList>
            <consortium name="The Broad Institute Genome Sequencing Platform"/>
            <person name="Cuomo C."/>
            <person name="Didier E."/>
            <person name="Bowers L."/>
            <person name="Young S.K."/>
            <person name="Zeng Q."/>
            <person name="Gargeya S."/>
            <person name="Fitzgerald M."/>
            <person name="Haas B."/>
            <person name="Abouelleil A."/>
            <person name="Alvarado L."/>
            <person name="Arachchi H.M."/>
            <person name="Berlin A."/>
            <person name="Chapman S.B."/>
            <person name="Gearin G."/>
            <person name="Goldberg J."/>
            <person name="Griggs A."/>
            <person name="Gujja S."/>
            <person name="Hansen M."/>
            <person name="Heiman D."/>
            <person name="Howarth C."/>
            <person name="Larimer J."/>
            <person name="Lui A."/>
            <person name="MacDonald P.J.P."/>
            <person name="McCowen C."/>
            <person name="Montmayeur A."/>
            <person name="Murphy C."/>
            <person name="Neiman D."/>
            <person name="Pearson M."/>
            <person name="Priest M."/>
            <person name="Roberts A."/>
            <person name="Saif S."/>
            <person name="Shea T."/>
            <person name="Sisk P."/>
            <person name="Stolte C."/>
            <person name="Sykes S."/>
            <person name="Wortman J."/>
            <person name="Nusbaum C."/>
            <person name="Birren B."/>
        </authorList>
    </citation>
    <scope>NUCLEOTIDE SEQUENCE [LARGE SCALE GENOMIC DNA]</scope>
    <source>
        <strain evidence="10">ATCC 50505</strain>
    </source>
</reference>
<organism evidence="9 10">
    <name type="scientific">Vittaforma corneae (strain ATCC 50505)</name>
    <name type="common">Microsporidian parasite</name>
    <name type="synonym">Nosema corneum</name>
    <dbReference type="NCBI Taxonomy" id="993615"/>
    <lineage>
        <taxon>Eukaryota</taxon>
        <taxon>Fungi</taxon>
        <taxon>Fungi incertae sedis</taxon>
        <taxon>Microsporidia</taxon>
        <taxon>Nosematidae</taxon>
        <taxon>Vittaforma</taxon>
    </lineage>
</organism>
<protein>
    <recommendedName>
        <fullName evidence="7">Telomerase reverse transcriptase</fullName>
        <ecNumber evidence="7">2.7.7.49</ecNumber>
    </recommendedName>
    <alternativeName>
        <fullName evidence="7">Telomerase catalytic subunit</fullName>
    </alternativeName>
</protein>
<dbReference type="HOGENOM" id="CLU_419325_0_0_1"/>
<dbReference type="PANTHER" id="PTHR12066">
    <property type="entry name" value="TELOMERASE REVERSE TRANSCRIPTASE"/>
    <property type="match status" value="1"/>
</dbReference>
<evidence type="ECO:0000313" key="9">
    <source>
        <dbReference type="EMBL" id="ELA41864.1"/>
    </source>
</evidence>
<dbReference type="EMBL" id="JH370137">
    <property type="protein sequence ID" value="ELA41864.1"/>
    <property type="molecule type" value="Genomic_DNA"/>
</dbReference>